<evidence type="ECO:0000256" key="3">
    <source>
        <dbReference type="ARBA" id="ARBA00022692"/>
    </source>
</evidence>
<dbReference type="Proteomes" id="UP000724874">
    <property type="component" value="Unassembled WGS sequence"/>
</dbReference>
<dbReference type="Pfam" id="PF00324">
    <property type="entry name" value="AA_permease"/>
    <property type="match status" value="1"/>
</dbReference>
<keyword evidence="11" id="KW-1185">Reference proteome</keyword>
<dbReference type="InterPro" id="IPR050524">
    <property type="entry name" value="APC_YAT"/>
</dbReference>
<evidence type="ECO:0000259" key="9">
    <source>
        <dbReference type="Pfam" id="PF00324"/>
    </source>
</evidence>
<feature type="transmembrane region" description="Helical" evidence="8">
    <location>
        <begin position="472"/>
        <end position="493"/>
    </location>
</feature>
<feature type="compositionally biased region" description="Polar residues" evidence="7">
    <location>
        <begin position="19"/>
        <end position="28"/>
    </location>
</feature>
<dbReference type="InterPro" id="IPR004841">
    <property type="entry name" value="AA-permease/SLC12A_dom"/>
</dbReference>
<feature type="transmembrane region" description="Helical" evidence="8">
    <location>
        <begin position="210"/>
        <end position="228"/>
    </location>
</feature>
<dbReference type="PANTHER" id="PTHR43341">
    <property type="entry name" value="AMINO ACID PERMEASE"/>
    <property type="match status" value="1"/>
</dbReference>
<feature type="transmembrane region" description="Helical" evidence="8">
    <location>
        <begin position="258"/>
        <end position="279"/>
    </location>
</feature>
<feature type="transmembrane region" description="Helical" evidence="8">
    <location>
        <begin position="180"/>
        <end position="198"/>
    </location>
</feature>
<sequence>MSSNRSRYEPLPTDDVPDSSASGGSTTLDDPLGGNEGSKRGLQQRHLSMMALAGMIGTGLFLSSGKALAHAGPLGSVLAFVIMGTVTASIAFISAEMSAVKPVEGGFVRHATLWLDRSTGITVGWNFWYSMAITMPTEISAAASLLEFWDPNVQLFFPIRYNSLTGQFLLGLDFSDTDHFSIFWFIIVVINFSPVRVYGEFEFYLAFMKIALIIFFIIGGLLLDLGFLPGRDRIGFRYWSDPYPTFREYVVTGLQGRFLGFCSAMISAAFAYGNVQVVAMAGAETRNPRKTIPMALKKTFTRVIIFYVVSIFVISLTIPADDERLYFPSGDVSRSPFVIAFSGLGSKTLPSAVNAIVLSSAFSSGNACSFLASRTLHGLALDGHAPSIFLKQNRFGTPYVAVAASVTFGAISYTSLNQGAFQAFLWLVSLVTTAGILSWIIICLTYLRFFHSFKAQNISRKILPYRSPFQPYITYYALIMNIFVLIFSGWNSFIPVFDLSLFVSNYINCILYPFLYFSCKHYFGDTMIGLDTMDIRLELALIDAEQEHEDFIDRPKLSLYDKVLNSFF</sequence>
<reference evidence="10" key="1">
    <citation type="submission" date="2020-11" db="EMBL/GenBank/DDBJ databases">
        <authorList>
            <consortium name="DOE Joint Genome Institute"/>
            <person name="Ahrendt S."/>
            <person name="Riley R."/>
            <person name="Andreopoulos W."/>
            <person name="LaButti K."/>
            <person name="Pangilinan J."/>
            <person name="Ruiz-duenas F.J."/>
            <person name="Barrasa J.M."/>
            <person name="Sanchez-Garcia M."/>
            <person name="Camarero S."/>
            <person name="Miyauchi S."/>
            <person name="Serrano A."/>
            <person name="Linde D."/>
            <person name="Babiker R."/>
            <person name="Drula E."/>
            <person name="Ayuso-Fernandez I."/>
            <person name="Pacheco R."/>
            <person name="Padilla G."/>
            <person name="Ferreira P."/>
            <person name="Barriuso J."/>
            <person name="Kellner H."/>
            <person name="Castanera R."/>
            <person name="Alfaro M."/>
            <person name="Ramirez L."/>
            <person name="Pisabarro A.G."/>
            <person name="Kuo A."/>
            <person name="Tritt A."/>
            <person name="Lipzen A."/>
            <person name="He G."/>
            <person name="Yan M."/>
            <person name="Ng V."/>
            <person name="Cullen D."/>
            <person name="Martin F."/>
            <person name="Rosso M.-N."/>
            <person name="Henrissat B."/>
            <person name="Hibbett D."/>
            <person name="Martinez A.T."/>
            <person name="Grigoriev I.V."/>
        </authorList>
    </citation>
    <scope>NUCLEOTIDE SEQUENCE</scope>
    <source>
        <strain evidence="10">AH 44721</strain>
    </source>
</reference>
<dbReference type="PANTHER" id="PTHR43341:SF1">
    <property type="entry name" value="GENERAL AMINO-ACID PERMEASE GAP1"/>
    <property type="match status" value="1"/>
</dbReference>
<dbReference type="PIRSF" id="PIRSF006060">
    <property type="entry name" value="AA_transporter"/>
    <property type="match status" value="1"/>
</dbReference>
<keyword evidence="5 8" id="KW-1133">Transmembrane helix</keyword>
<evidence type="ECO:0000256" key="7">
    <source>
        <dbReference type="SAM" id="MobiDB-lite"/>
    </source>
</evidence>
<evidence type="ECO:0000256" key="8">
    <source>
        <dbReference type="SAM" id="Phobius"/>
    </source>
</evidence>
<feature type="transmembrane region" description="Helical" evidence="8">
    <location>
        <begin position="423"/>
        <end position="451"/>
    </location>
</feature>
<feature type="transmembrane region" description="Helical" evidence="8">
    <location>
        <begin position="74"/>
        <end position="93"/>
    </location>
</feature>
<evidence type="ECO:0000256" key="2">
    <source>
        <dbReference type="ARBA" id="ARBA00022448"/>
    </source>
</evidence>
<keyword evidence="3 8" id="KW-0812">Transmembrane</keyword>
<keyword evidence="6 8" id="KW-0472">Membrane</keyword>
<gene>
    <name evidence="10" type="ORF">CPB84DRAFT_1960774</name>
</gene>
<feature type="transmembrane region" description="Helical" evidence="8">
    <location>
        <begin position="499"/>
        <end position="517"/>
    </location>
</feature>
<organism evidence="10 11">
    <name type="scientific">Gymnopilus junonius</name>
    <name type="common">Spectacular rustgill mushroom</name>
    <name type="synonym">Gymnopilus spectabilis subsp. junonius</name>
    <dbReference type="NCBI Taxonomy" id="109634"/>
    <lineage>
        <taxon>Eukaryota</taxon>
        <taxon>Fungi</taxon>
        <taxon>Dikarya</taxon>
        <taxon>Basidiomycota</taxon>
        <taxon>Agaricomycotina</taxon>
        <taxon>Agaricomycetes</taxon>
        <taxon>Agaricomycetidae</taxon>
        <taxon>Agaricales</taxon>
        <taxon>Agaricineae</taxon>
        <taxon>Hymenogastraceae</taxon>
        <taxon>Gymnopilus</taxon>
    </lineage>
</organism>
<keyword evidence="4" id="KW-0029">Amino-acid transport</keyword>
<evidence type="ECO:0000256" key="4">
    <source>
        <dbReference type="ARBA" id="ARBA00022970"/>
    </source>
</evidence>
<feature type="transmembrane region" description="Helical" evidence="8">
    <location>
        <begin position="393"/>
        <end position="411"/>
    </location>
</feature>
<dbReference type="Gene3D" id="1.20.1740.10">
    <property type="entry name" value="Amino acid/polyamine transporter I"/>
    <property type="match status" value="1"/>
</dbReference>
<evidence type="ECO:0000256" key="6">
    <source>
        <dbReference type="ARBA" id="ARBA00023136"/>
    </source>
</evidence>
<evidence type="ECO:0000313" key="10">
    <source>
        <dbReference type="EMBL" id="KAF8904371.1"/>
    </source>
</evidence>
<proteinExistence type="predicted"/>
<comment type="caution">
    <text evidence="10">The sequence shown here is derived from an EMBL/GenBank/DDBJ whole genome shotgun (WGS) entry which is preliminary data.</text>
</comment>
<accession>A0A9P5TQ00</accession>
<evidence type="ECO:0000313" key="11">
    <source>
        <dbReference type="Proteomes" id="UP000724874"/>
    </source>
</evidence>
<feature type="transmembrane region" description="Helical" evidence="8">
    <location>
        <begin position="300"/>
        <end position="320"/>
    </location>
</feature>
<dbReference type="FunFam" id="1.20.1740.10:FF:000001">
    <property type="entry name" value="Amino acid permease"/>
    <property type="match status" value="1"/>
</dbReference>
<evidence type="ECO:0000256" key="1">
    <source>
        <dbReference type="ARBA" id="ARBA00004141"/>
    </source>
</evidence>
<dbReference type="GO" id="GO:0016020">
    <property type="term" value="C:membrane"/>
    <property type="evidence" value="ECO:0007669"/>
    <property type="project" value="UniProtKB-SubCell"/>
</dbReference>
<comment type="subcellular location">
    <subcellularLocation>
        <location evidence="1">Membrane</location>
        <topology evidence="1">Multi-pass membrane protein</topology>
    </subcellularLocation>
</comment>
<evidence type="ECO:0000256" key="5">
    <source>
        <dbReference type="ARBA" id="ARBA00022989"/>
    </source>
</evidence>
<name>A0A9P5TQ00_GYMJU</name>
<protein>
    <submittedName>
        <fullName evidence="10">Amino acid permease</fullName>
    </submittedName>
</protein>
<feature type="region of interest" description="Disordered" evidence="7">
    <location>
        <begin position="1"/>
        <end position="40"/>
    </location>
</feature>
<dbReference type="AlphaFoldDB" id="A0A9P5TQ00"/>
<keyword evidence="2" id="KW-0813">Transport</keyword>
<feature type="transmembrane region" description="Helical" evidence="8">
    <location>
        <begin position="47"/>
        <end position="68"/>
    </location>
</feature>
<feature type="domain" description="Amino acid permease/ SLC12A" evidence="9">
    <location>
        <begin position="46"/>
        <end position="523"/>
    </location>
</feature>
<dbReference type="EMBL" id="JADNYJ010000026">
    <property type="protein sequence ID" value="KAF8904371.1"/>
    <property type="molecule type" value="Genomic_DNA"/>
</dbReference>
<dbReference type="OrthoDB" id="10062876at2759"/>
<dbReference type="GO" id="GO:0015171">
    <property type="term" value="F:amino acid transmembrane transporter activity"/>
    <property type="evidence" value="ECO:0007669"/>
    <property type="project" value="TreeGrafter"/>
</dbReference>